<dbReference type="NCBIfam" id="TIGR00045">
    <property type="entry name" value="glycerate kinase"/>
    <property type="match status" value="1"/>
</dbReference>
<dbReference type="InterPro" id="IPR018197">
    <property type="entry name" value="Glycerate_kinase_RE-like"/>
</dbReference>
<evidence type="ECO:0000313" key="5">
    <source>
        <dbReference type="EMBL" id="SEE11217.1"/>
    </source>
</evidence>
<dbReference type="Gene3D" id="3.40.50.10350">
    <property type="entry name" value="Glycerate kinase, domain 1"/>
    <property type="match status" value="1"/>
</dbReference>
<keyword evidence="3 4" id="KW-0418">Kinase</keyword>
<organism evidence="5 6">
    <name type="scientific">Rhodococcus jostii</name>
    <dbReference type="NCBI Taxonomy" id="132919"/>
    <lineage>
        <taxon>Bacteria</taxon>
        <taxon>Bacillati</taxon>
        <taxon>Actinomycetota</taxon>
        <taxon>Actinomycetes</taxon>
        <taxon>Mycobacteriales</taxon>
        <taxon>Nocardiaceae</taxon>
        <taxon>Rhodococcus</taxon>
    </lineage>
</organism>
<comment type="similarity">
    <text evidence="1 4">Belongs to the glycerate kinase type-1 family.</text>
</comment>
<dbReference type="PANTHER" id="PTHR21599:SF0">
    <property type="entry name" value="GLYCERATE KINASE"/>
    <property type="match status" value="1"/>
</dbReference>
<proteinExistence type="inferred from homology"/>
<dbReference type="AlphaFoldDB" id="A0A1H5G6B9"/>
<evidence type="ECO:0000313" key="6">
    <source>
        <dbReference type="Proteomes" id="UP000183407"/>
    </source>
</evidence>
<name>A0A1H5G6B9_RHOJO</name>
<dbReference type="PIRSF" id="PIRSF006078">
    <property type="entry name" value="GlxK"/>
    <property type="match status" value="1"/>
</dbReference>
<dbReference type="InterPro" id="IPR036129">
    <property type="entry name" value="Glycerate_kinase_sf"/>
</dbReference>
<accession>A0A1H5G6B9</accession>
<dbReference type="OrthoDB" id="9774290at2"/>
<dbReference type="SUPFAM" id="SSF110738">
    <property type="entry name" value="Glycerate kinase I"/>
    <property type="match status" value="1"/>
</dbReference>
<evidence type="ECO:0000256" key="2">
    <source>
        <dbReference type="ARBA" id="ARBA00022679"/>
    </source>
</evidence>
<dbReference type="InterPro" id="IPR018193">
    <property type="entry name" value="Glyc_kinase_flavodox-like_fold"/>
</dbReference>
<sequence length="374" mass="36702">MTSTDAGSMRVVLAPDSFKGSLTATEVAAALAAGWSTVRPDDELVLLPQADGGEGTVDAVASCHDTGVWREVPGVQGPDGRSITGRWLLLEDGTAVVELAQMSGLPLMGSPDPGGASTTGLGQVIVAALADGAKALHIGLGGSASTDGGAGALRALGAKLLDRDGREVPDGGAALTDLATIDVNLLIEPPPGGVELLTDTTAVLCGLHGAAQIFGPQKGADPAECDRLDRALANLAGCLGARLPCSPDEPGVGAAGGTGFGLSAWGGRLVPGAARIAELTGLSAEFGHADVVVTGEGQFDATSLSGKLVGSVLERCAETATRSVVVAGRLAASPPGIGISLSDLAGSADGALAAPTTWCRVAGAVAAARLTGTV</sequence>
<evidence type="ECO:0000256" key="1">
    <source>
        <dbReference type="ARBA" id="ARBA00006284"/>
    </source>
</evidence>
<evidence type="ECO:0000256" key="4">
    <source>
        <dbReference type="PIRNR" id="PIRNR006078"/>
    </source>
</evidence>
<dbReference type="PANTHER" id="PTHR21599">
    <property type="entry name" value="GLYCERATE KINASE"/>
    <property type="match status" value="1"/>
</dbReference>
<protein>
    <submittedName>
        <fullName evidence="5">Glycerate kinase</fullName>
    </submittedName>
</protein>
<dbReference type="GO" id="GO:0031388">
    <property type="term" value="P:organic acid phosphorylation"/>
    <property type="evidence" value="ECO:0007669"/>
    <property type="project" value="UniProtKB-UniRule"/>
</dbReference>
<gene>
    <name evidence="5" type="ORF">SAMN04490220_6677</name>
</gene>
<dbReference type="Pfam" id="PF02595">
    <property type="entry name" value="Gly_kinase"/>
    <property type="match status" value="1"/>
</dbReference>
<dbReference type="Proteomes" id="UP000183407">
    <property type="component" value="Unassembled WGS sequence"/>
</dbReference>
<dbReference type="Gene3D" id="3.90.1510.10">
    <property type="entry name" value="Glycerate kinase, domain 2"/>
    <property type="match status" value="1"/>
</dbReference>
<keyword evidence="2 4" id="KW-0808">Transferase</keyword>
<dbReference type="GO" id="GO:0008887">
    <property type="term" value="F:glycerate kinase activity"/>
    <property type="evidence" value="ECO:0007669"/>
    <property type="project" value="UniProtKB-UniRule"/>
</dbReference>
<dbReference type="InterPro" id="IPR004381">
    <property type="entry name" value="Glycerate_kinase"/>
</dbReference>
<dbReference type="EMBL" id="FNTL01000004">
    <property type="protein sequence ID" value="SEE11217.1"/>
    <property type="molecule type" value="Genomic_DNA"/>
</dbReference>
<reference evidence="6" key="1">
    <citation type="submission" date="2016-10" db="EMBL/GenBank/DDBJ databases">
        <authorList>
            <person name="Varghese N."/>
        </authorList>
    </citation>
    <scope>NUCLEOTIDE SEQUENCE [LARGE SCALE GENOMIC DNA]</scope>
    <source>
        <strain evidence="6">DSM 44719</strain>
    </source>
</reference>
<evidence type="ECO:0000256" key="3">
    <source>
        <dbReference type="ARBA" id="ARBA00022777"/>
    </source>
</evidence>
<dbReference type="RefSeq" id="WP_073358840.1">
    <property type="nucleotide sequence ID" value="NZ_FNTL01000004.1"/>
</dbReference>